<reference evidence="1 2" key="1">
    <citation type="submission" date="2019-11" db="EMBL/GenBank/DDBJ databases">
        <title>Comparative genomics of hydrocarbon-degrading Desulfosarcina strains.</title>
        <authorList>
            <person name="Watanabe M."/>
            <person name="Kojima H."/>
            <person name="Fukui M."/>
        </authorList>
    </citation>
    <scope>NUCLEOTIDE SEQUENCE [LARGE SCALE GENOMIC DNA]</scope>
    <source>
        <strain evidence="1 2">PP31</strain>
    </source>
</reference>
<evidence type="ECO:0000313" key="1">
    <source>
        <dbReference type="EMBL" id="BBO78051.1"/>
    </source>
</evidence>
<evidence type="ECO:0000313" key="2">
    <source>
        <dbReference type="Proteomes" id="UP000427769"/>
    </source>
</evidence>
<organism evidence="1 2">
    <name type="scientific">Desulfosarcina widdelii</name>
    <dbReference type="NCBI Taxonomy" id="947919"/>
    <lineage>
        <taxon>Bacteria</taxon>
        <taxon>Pseudomonadati</taxon>
        <taxon>Thermodesulfobacteriota</taxon>
        <taxon>Desulfobacteria</taxon>
        <taxon>Desulfobacterales</taxon>
        <taxon>Desulfosarcinaceae</taxon>
        <taxon>Desulfosarcina</taxon>
    </lineage>
</organism>
<dbReference type="InterPro" id="IPR016181">
    <property type="entry name" value="Acyl_CoA_acyltransferase"/>
</dbReference>
<protein>
    <recommendedName>
        <fullName evidence="3">N-acetyltransferase domain-containing protein</fullName>
    </recommendedName>
</protein>
<dbReference type="EMBL" id="AP021875">
    <property type="protein sequence ID" value="BBO78051.1"/>
    <property type="molecule type" value="Genomic_DNA"/>
</dbReference>
<name>A0A5K7ZE64_9BACT</name>
<dbReference type="AlphaFoldDB" id="A0A5K7ZE64"/>
<proteinExistence type="predicted"/>
<keyword evidence="2" id="KW-1185">Reference proteome</keyword>
<dbReference type="KEGG" id="dwd:DSCW_54680"/>
<dbReference type="Gene3D" id="3.40.630.30">
    <property type="match status" value="1"/>
</dbReference>
<dbReference type="SUPFAM" id="SSF55729">
    <property type="entry name" value="Acyl-CoA N-acyltransferases (Nat)"/>
    <property type="match status" value="1"/>
</dbReference>
<evidence type="ECO:0008006" key="3">
    <source>
        <dbReference type="Google" id="ProtNLM"/>
    </source>
</evidence>
<dbReference type="Proteomes" id="UP000427769">
    <property type="component" value="Chromosome"/>
</dbReference>
<gene>
    <name evidence="1" type="ORF">DSCW_54680</name>
</gene>
<dbReference type="RefSeq" id="WP_231715570.1">
    <property type="nucleotide sequence ID" value="NZ_AP021875.1"/>
</dbReference>
<accession>A0A5K7ZE64</accession>
<sequence>MIIREETAADIEAITDVTIAAFENHPISRQTEQFIIHALRAAGALSLSLLAEIDGQVVGHIAFSPVVISDGTTSW</sequence>